<feature type="signal peptide" evidence="10">
    <location>
        <begin position="1"/>
        <end position="22"/>
    </location>
</feature>
<evidence type="ECO:0000256" key="4">
    <source>
        <dbReference type="ARBA" id="ARBA00022729"/>
    </source>
</evidence>
<comment type="subcellular location">
    <subcellularLocation>
        <location evidence="10">Secreted</location>
    </subcellularLocation>
</comment>
<evidence type="ECO:0000256" key="2">
    <source>
        <dbReference type="ARBA" id="ARBA00022670"/>
    </source>
</evidence>
<accession>A0AAV5NZN6</accession>
<keyword evidence="3" id="KW-0479">Metal-binding</keyword>
<dbReference type="EMBL" id="BSNX01000075">
    <property type="protein sequence ID" value="GLQ76136.1"/>
    <property type="molecule type" value="Genomic_DNA"/>
</dbReference>
<evidence type="ECO:0000313" key="16">
    <source>
        <dbReference type="Proteomes" id="UP001156690"/>
    </source>
</evidence>
<dbReference type="Proteomes" id="UP001156690">
    <property type="component" value="Unassembled WGS sequence"/>
</dbReference>
<name>A0AAV5NZN6_9VIBR</name>
<dbReference type="InterPro" id="IPR027268">
    <property type="entry name" value="Peptidase_M4/M1_CTD_sf"/>
</dbReference>
<dbReference type="SUPFAM" id="SSF55486">
    <property type="entry name" value="Metalloproteases ('zincins'), catalytic domain"/>
    <property type="match status" value="1"/>
</dbReference>
<dbReference type="GO" id="GO:0004222">
    <property type="term" value="F:metalloendopeptidase activity"/>
    <property type="evidence" value="ECO:0007669"/>
    <property type="project" value="UniProtKB-UniRule"/>
</dbReference>
<dbReference type="PRINTS" id="PR00730">
    <property type="entry name" value="THERMOLYSIN"/>
</dbReference>
<evidence type="ECO:0000256" key="10">
    <source>
        <dbReference type="RuleBase" id="RU366073"/>
    </source>
</evidence>
<evidence type="ECO:0000259" key="12">
    <source>
        <dbReference type="Pfam" id="PF02868"/>
    </source>
</evidence>
<dbReference type="CDD" id="cd09597">
    <property type="entry name" value="M4_TLP"/>
    <property type="match status" value="1"/>
</dbReference>
<comment type="cofactor">
    <cofactor evidence="10">
        <name>Zn(2+)</name>
        <dbReference type="ChEBI" id="CHEBI:29105"/>
    </cofactor>
</comment>
<feature type="domain" description="Peptidase M4" evidence="11">
    <location>
        <begin position="224"/>
        <end position="330"/>
    </location>
</feature>
<proteinExistence type="inferred from homology"/>
<evidence type="ECO:0000256" key="6">
    <source>
        <dbReference type="ARBA" id="ARBA00022833"/>
    </source>
</evidence>
<sequence length="618" mass="67364">MNTKIGLIPLLVGMALPTTALAQVDINNITESGRPTFAVGALGAAQLNADVETLKQYLANTPSYKSTGNEEFVVERQWVDELGKKHTVFNQTIDGIKVHNSQITLHTDVTLGNGFAPENESIYAVSGTVAVPTASPATFAPIRMSNDDGIQAKSVVESIGDVVTEPELAYVYLRDIDDTKLAWRMEVKFFQGSGHSFGHDLVYVDALTHEILSRETLIHQAKNWKTHTLDGGDYRSRPGRLLCTNQEDCGNNLSAQRAHDGASTVYDYYKERHNRNGLDDRDMTMISSVDLGVANASWYLGQMFYGKSRTGADYTTDFDVIGHEFTHGVIDSTADLIYQNASGALNEAWADILGISAEAYKNGKTTSTWLLGNELYQRPGQALRYMNNPTKDGRSKDWYPERRPFVKNPGQNNDNGWVHLNSGIANLAYVLLVDGGSHPRGKSDAVVDGIGLLQAEKVFYRALNTYMGPNTNFPEARTATAQAAADLYGQSAKHSVETAWCAVGVGECPAAIPTSEKPTSLSEAVSDISIPLNEWKHYTQDLGEGYSKMTIKAEGGLGDVDLYVTYGKESTATAFDCESNTTSNAEECVITNPKKGAWHIDLFGYKASSGVTLTLTAE</sequence>
<comment type="function">
    <text evidence="10">Extracellular zinc metalloprotease.</text>
</comment>
<keyword evidence="16" id="KW-1185">Reference proteome</keyword>
<keyword evidence="2 10" id="KW-0645">Protease</keyword>
<comment type="similarity">
    <text evidence="1 10">Belongs to the peptidase M4 family.</text>
</comment>
<dbReference type="AlphaFoldDB" id="A0AAV5NZN6"/>
<evidence type="ECO:0000256" key="9">
    <source>
        <dbReference type="PIRSR" id="PIRSR623612-1"/>
    </source>
</evidence>
<evidence type="ECO:0000256" key="3">
    <source>
        <dbReference type="ARBA" id="ARBA00022723"/>
    </source>
</evidence>
<dbReference type="Gene3D" id="2.60.120.380">
    <property type="match status" value="1"/>
</dbReference>
<dbReference type="Pfam" id="PF07504">
    <property type="entry name" value="FTP"/>
    <property type="match status" value="1"/>
</dbReference>
<feature type="domain" description="Peptidase C-terminal archaeal/bacterial" evidence="13">
    <location>
        <begin position="543"/>
        <end position="601"/>
    </location>
</feature>
<dbReference type="Gene3D" id="3.10.450.490">
    <property type="match status" value="1"/>
</dbReference>
<keyword evidence="10" id="KW-0964">Secreted</keyword>
<keyword evidence="5 10" id="KW-0378">Hydrolase</keyword>
<keyword evidence="6 10" id="KW-0862">Zinc</keyword>
<dbReference type="Gene3D" id="1.10.390.10">
    <property type="entry name" value="Neutral Protease Domain 2"/>
    <property type="match status" value="1"/>
</dbReference>
<dbReference type="GO" id="GO:0046872">
    <property type="term" value="F:metal ion binding"/>
    <property type="evidence" value="ECO:0007669"/>
    <property type="project" value="UniProtKB-UniRule"/>
</dbReference>
<evidence type="ECO:0000259" key="13">
    <source>
        <dbReference type="Pfam" id="PF04151"/>
    </source>
</evidence>
<feature type="domain" description="Peptidase M4 C-terminal" evidence="12">
    <location>
        <begin position="334"/>
        <end position="505"/>
    </location>
</feature>
<reference evidence="16" key="1">
    <citation type="journal article" date="2019" name="Int. J. Syst. Evol. Microbiol.">
        <title>The Global Catalogue of Microorganisms (GCM) 10K type strain sequencing project: providing services to taxonomists for standard genome sequencing and annotation.</title>
        <authorList>
            <consortium name="The Broad Institute Genomics Platform"/>
            <consortium name="The Broad Institute Genome Sequencing Center for Infectious Disease"/>
            <person name="Wu L."/>
            <person name="Ma J."/>
        </authorList>
    </citation>
    <scope>NUCLEOTIDE SEQUENCE [LARGE SCALE GENOMIC DNA]</scope>
    <source>
        <strain evidence="16">NBRC 15640</strain>
    </source>
</reference>
<dbReference type="InterPro" id="IPR023612">
    <property type="entry name" value="Peptidase_M4"/>
</dbReference>
<dbReference type="RefSeq" id="WP_224055731.1">
    <property type="nucleotide sequence ID" value="NZ_AP025145.1"/>
</dbReference>
<dbReference type="GO" id="GO:0006508">
    <property type="term" value="P:proteolysis"/>
    <property type="evidence" value="ECO:0007669"/>
    <property type="project" value="UniProtKB-KW"/>
</dbReference>
<dbReference type="InterPro" id="IPR007280">
    <property type="entry name" value="Peptidase_C_arc/bac"/>
</dbReference>
<organism evidence="15 16">
    <name type="scientific">Vibrio penaeicida</name>
    <dbReference type="NCBI Taxonomy" id="104609"/>
    <lineage>
        <taxon>Bacteria</taxon>
        <taxon>Pseudomonadati</taxon>
        <taxon>Pseudomonadota</taxon>
        <taxon>Gammaproteobacteria</taxon>
        <taxon>Vibrionales</taxon>
        <taxon>Vibrionaceae</taxon>
        <taxon>Vibrio</taxon>
    </lineage>
</organism>
<dbReference type="PANTHER" id="PTHR33794">
    <property type="entry name" value="BACILLOLYSIN"/>
    <property type="match status" value="1"/>
</dbReference>
<keyword evidence="4 10" id="KW-0732">Signal</keyword>
<evidence type="ECO:0000313" key="15">
    <source>
        <dbReference type="EMBL" id="GLQ76136.1"/>
    </source>
</evidence>
<evidence type="ECO:0000256" key="5">
    <source>
        <dbReference type="ARBA" id="ARBA00022801"/>
    </source>
</evidence>
<feature type="chain" id="PRO_5043088332" description="Neutral metalloproteinase" evidence="10">
    <location>
        <begin position="23"/>
        <end position="618"/>
    </location>
</feature>
<comment type="caution">
    <text evidence="15">The sequence shown here is derived from an EMBL/GenBank/DDBJ whole genome shotgun (WGS) entry which is preliminary data.</text>
</comment>
<feature type="domain" description="FTP" evidence="14">
    <location>
        <begin position="70"/>
        <end position="108"/>
    </location>
</feature>
<dbReference type="InterPro" id="IPR011096">
    <property type="entry name" value="FTP_domain"/>
</dbReference>
<feature type="active site" evidence="9">
    <location>
        <position position="324"/>
    </location>
</feature>
<dbReference type="InterPro" id="IPR013856">
    <property type="entry name" value="Peptidase_M4_domain"/>
</dbReference>
<dbReference type="InterPro" id="IPR001570">
    <property type="entry name" value="Peptidase_M4_C_domain"/>
</dbReference>
<protein>
    <recommendedName>
        <fullName evidence="10">Neutral metalloproteinase</fullName>
        <ecNumber evidence="10">3.4.24.-</ecNumber>
    </recommendedName>
</protein>
<dbReference type="GO" id="GO:0005576">
    <property type="term" value="C:extracellular region"/>
    <property type="evidence" value="ECO:0007669"/>
    <property type="project" value="UniProtKB-SubCell"/>
</dbReference>
<feature type="active site" description="Proton donor" evidence="9">
    <location>
        <position position="419"/>
    </location>
</feature>
<keyword evidence="7 10" id="KW-0482">Metalloprotease</keyword>
<dbReference type="Pfam" id="PF01447">
    <property type="entry name" value="Peptidase_M4"/>
    <property type="match status" value="1"/>
</dbReference>
<evidence type="ECO:0000259" key="11">
    <source>
        <dbReference type="Pfam" id="PF01447"/>
    </source>
</evidence>
<dbReference type="InterPro" id="IPR050728">
    <property type="entry name" value="Zinc_Metalloprotease_M4"/>
</dbReference>
<evidence type="ECO:0000256" key="7">
    <source>
        <dbReference type="ARBA" id="ARBA00023049"/>
    </source>
</evidence>
<dbReference type="PANTHER" id="PTHR33794:SF1">
    <property type="entry name" value="BACILLOLYSIN"/>
    <property type="match status" value="1"/>
</dbReference>
<dbReference type="Gene3D" id="3.10.170.10">
    <property type="match status" value="1"/>
</dbReference>
<evidence type="ECO:0000256" key="8">
    <source>
        <dbReference type="ARBA" id="ARBA00023145"/>
    </source>
</evidence>
<gene>
    <name evidence="15" type="ORF">GCM10007932_54990</name>
</gene>
<dbReference type="Pfam" id="PF04151">
    <property type="entry name" value="PPC"/>
    <property type="match status" value="1"/>
</dbReference>
<evidence type="ECO:0000256" key="1">
    <source>
        <dbReference type="ARBA" id="ARBA00009388"/>
    </source>
</evidence>
<dbReference type="Pfam" id="PF02868">
    <property type="entry name" value="Peptidase_M4_C"/>
    <property type="match status" value="1"/>
</dbReference>
<dbReference type="EC" id="3.4.24.-" evidence="10"/>
<keyword evidence="8" id="KW-0865">Zymogen</keyword>
<evidence type="ECO:0000259" key="14">
    <source>
        <dbReference type="Pfam" id="PF07504"/>
    </source>
</evidence>